<proteinExistence type="predicted"/>
<comment type="caution">
    <text evidence="1">The sequence shown here is derived from an EMBL/GenBank/DDBJ whole genome shotgun (WGS) entry which is preliminary data.</text>
</comment>
<evidence type="ECO:0000313" key="2">
    <source>
        <dbReference type="EMBL" id="OOV07686.1"/>
    </source>
</evidence>
<dbReference type="Proteomes" id="UP000190750">
    <property type="component" value="Unassembled WGS sequence"/>
</dbReference>
<protein>
    <submittedName>
        <fullName evidence="1">Uncharacterized protein</fullName>
    </submittedName>
</protein>
<dbReference type="EMBL" id="MTJN01000002">
    <property type="protein sequence ID" value="OOV05330.1"/>
    <property type="molecule type" value="Genomic_DNA"/>
</dbReference>
<name>A0A1T1AML4_RHOFE</name>
<gene>
    <name evidence="1" type="ORF">RF819_00125</name>
    <name evidence="2" type="ORF">RF819_13980</name>
</gene>
<keyword evidence="3" id="KW-1185">Reference proteome</keyword>
<dbReference type="AlphaFoldDB" id="A0A1T1AML4"/>
<evidence type="ECO:0000313" key="1">
    <source>
        <dbReference type="EMBL" id="OOV05330.1"/>
    </source>
</evidence>
<sequence>MNPGIASNDLTTYTLAEKGRSLKVIWNSMLKLPTLGESTVGTSQRHTVIQVQGISPSRPWDGLQRFAQKEYSDYLD</sequence>
<dbReference type="EMBL" id="MTJN01000002">
    <property type="protein sequence ID" value="OOV07686.1"/>
    <property type="molecule type" value="Genomic_DNA"/>
</dbReference>
<reference evidence="1 3" key="1">
    <citation type="submission" date="2017-01" db="EMBL/GenBank/DDBJ databases">
        <title>Genome sequencing of Rhodoferax fermentans JCM 7819.</title>
        <authorList>
            <person name="Kim Y.J."/>
            <person name="Farh M.E.-A."/>
            <person name="Yang D.-C."/>
        </authorList>
    </citation>
    <scope>NUCLEOTIDE SEQUENCE [LARGE SCALE GENOMIC DNA]</scope>
    <source>
        <strain evidence="1 3">JCM 7819</strain>
    </source>
</reference>
<organism evidence="1 3">
    <name type="scientific">Rhodoferax fermentans</name>
    <dbReference type="NCBI Taxonomy" id="28066"/>
    <lineage>
        <taxon>Bacteria</taxon>
        <taxon>Pseudomonadati</taxon>
        <taxon>Pseudomonadota</taxon>
        <taxon>Betaproteobacteria</taxon>
        <taxon>Burkholderiales</taxon>
        <taxon>Comamonadaceae</taxon>
        <taxon>Rhodoferax</taxon>
    </lineage>
</organism>
<evidence type="ECO:0000313" key="3">
    <source>
        <dbReference type="Proteomes" id="UP000190750"/>
    </source>
</evidence>
<accession>A0A1T1AML4</accession>